<dbReference type="GO" id="GO:0005764">
    <property type="term" value="C:lysosome"/>
    <property type="evidence" value="ECO:0007669"/>
    <property type="project" value="TreeGrafter"/>
</dbReference>
<evidence type="ECO:0008006" key="5">
    <source>
        <dbReference type="Google" id="ProtNLM"/>
    </source>
</evidence>
<dbReference type="Proteomes" id="UP000078046">
    <property type="component" value="Unassembled WGS sequence"/>
</dbReference>
<dbReference type="InterPro" id="IPR004012">
    <property type="entry name" value="Run_dom"/>
</dbReference>
<dbReference type="GO" id="GO:0005776">
    <property type="term" value="C:autophagosome"/>
    <property type="evidence" value="ECO:0007669"/>
    <property type="project" value="TreeGrafter"/>
</dbReference>
<organism evidence="3 4">
    <name type="scientific">Intoshia linei</name>
    <dbReference type="NCBI Taxonomy" id="1819745"/>
    <lineage>
        <taxon>Eukaryota</taxon>
        <taxon>Metazoa</taxon>
        <taxon>Spiralia</taxon>
        <taxon>Lophotrochozoa</taxon>
        <taxon>Mesozoa</taxon>
        <taxon>Orthonectida</taxon>
        <taxon>Rhopaluridae</taxon>
        <taxon>Intoshia</taxon>
    </lineage>
</organism>
<dbReference type="Pfam" id="PF02759">
    <property type="entry name" value="RUN"/>
    <property type="match status" value="1"/>
</dbReference>
<proteinExistence type="predicted"/>
<dbReference type="PANTHER" id="PTHR46753:SF2">
    <property type="entry name" value="FYVE AND COILED-COIL DOMAIN-CONTAINING PROTEIN 1"/>
    <property type="match status" value="1"/>
</dbReference>
<evidence type="ECO:0000313" key="4">
    <source>
        <dbReference type="Proteomes" id="UP000078046"/>
    </source>
</evidence>
<dbReference type="InterPro" id="IPR037213">
    <property type="entry name" value="Run_dom_sf"/>
</dbReference>
<dbReference type="OrthoDB" id="660555at2759"/>
<evidence type="ECO:0000259" key="2">
    <source>
        <dbReference type="PROSITE" id="PS50866"/>
    </source>
</evidence>
<dbReference type="GO" id="GO:0005770">
    <property type="term" value="C:late endosome"/>
    <property type="evidence" value="ECO:0007669"/>
    <property type="project" value="TreeGrafter"/>
</dbReference>
<sequence length="598" mass="69575">MEMNFCNLFSILKEVIEEFKNSLADVRSAKISSFNYKKNTLKAVLIVVDAILQKNLKKSNYFRKFDYWNFFKETLSENKMYMSYINNTELSLLDCSNIESCRIFIKRIFLDKVLAEILQSAAGNEKCISRYYESNSIWFKRDILNSIINLLYDTDFDYNPTDYIESGFDKDWDLSIYYKDIYSIKNSNQSSKSSINESILKMNDLSIDETCRDKYTCLNCLDFENLISKIYSNIHDTDHTSFISTLDKLNKIKLYFEHVKNLKSTESQTTLQKRIKNDTPLKNNQMSLKQLAVNVLLRHNCIILDFIKKTNEPVLQPSSINTCQSNIQGTKYTSSLKDSTSKYDIDSYSNVQDINDEKYLLISKNYVIVCEKIIEIENVLNLQNTKPTANVCLENSENFISVQNRLDDIIKTIKSNVQNVYINDSREKNEDGNMFSSLENDSTDSDSFTVIKDDEIKKIQNEIMNEPRLKCKYASVINATALSINMVPQNTLLFKHVYIQAGYMYAIPIRVSDINTNFEWKFNTQTHTIWFKITYYDENSIESTTILEKCECFSAKTYITGNLKPLVPGIYTLFFENTLSRILPKVLNLYITFLRTSA</sequence>
<dbReference type="SUPFAM" id="SSF101576">
    <property type="entry name" value="Supernatant protein factor (SPF), C-terminal domain"/>
    <property type="match status" value="1"/>
</dbReference>
<dbReference type="AlphaFoldDB" id="A0A177BCK8"/>
<dbReference type="EMBL" id="LWCA01000013">
    <property type="protein sequence ID" value="OAF71945.1"/>
    <property type="molecule type" value="Genomic_DNA"/>
</dbReference>
<dbReference type="Gene3D" id="2.60.120.680">
    <property type="entry name" value="GOLD domain"/>
    <property type="match status" value="1"/>
</dbReference>
<dbReference type="InterPro" id="IPR009038">
    <property type="entry name" value="GOLD_dom"/>
</dbReference>
<dbReference type="GO" id="GO:0072383">
    <property type="term" value="P:plus-end-directed vesicle transport along microtubule"/>
    <property type="evidence" value="ECO:0007669"/>
    <property type="project" value="TreeGrafter"/>
</dbReference>
<evidence type="ECO:0000313" key="3">
    <source>
        <dbReference type="EMBL" id="OAF71945.1"/>
    </source>
</evidence>
<dbReference type="Gene3D" id="1.20.58.900">
    <property type="match status" value="1"/>
</dbReference>
<keyword evidence="4" id="KW-1185">Reference proteome</keyword>
<name>A0A177BCK8_9BILA</name>
<dbReference type="PROSITE" id="PS50866">
    <property type="entry name" value="GOLD"/>
    <property type="match status" value="1"/>
</dbReference>
<protein>
    <recommendedName>
        <fullName evidence="5">GOLD domain-containing protein</fullName>
    </recommendedName>
</protein>
<dbReference type="SUPFAM" id="SSF140741">
    <property type="entry name" value="RUN domain-like"/>
    <property type="match status" value="1"/>
</dbReference>
<reference evidence="3 4" key="1">
    <citation type="submission" date="2016-04" db="EMBL/GenBank/DDBJ databases">
        <title>The genome of Intoshia linei affirms orthonectids as highly simplified spiralians.</title>
        <authorList>
            <person name="Mikhailov K.V."/>
            <person name="Slusarev G.S."/>
            <person name="Nikitin M.A."/>
            <person name="Logacheva M.D."/>
            <person name="Penin A."/>
            <person name="Aleoshin V."/>
            <person name="Panchin Y.V."/>
        </authorList>
    </citation>
    <scope>NUCLEOTIDE SEQUENCE [LARGE SCALE GENOMIC DNA]</scope>
    <source>
        <strain evidence="3">Intl2013</strain>
        <tissue evidence="3">Whole animal</tissue>
    </source>
</reference>
<dbReference type="PROSITE" id="PS50826">
    <property type="entry name" value="RUN"/>
    <property type="match status" value="1"/>
</dbReference>
<evidence type="ECO:0000259" key="1">
    <source>
        <dbReference type="PROSITE" id="PS50826"/>
    </source>
</evidence>
<gene>
    <name evidence="3" type="ORF">A3Q56_00266</name>
</gene>
<comment type="caution">
    <text evidence="3">The sequence shown here is derived from an EMBL/GenBank/DDBJ whole genome shotgun (WGS) entry which is preliminary data.</text>
</comment>
<feature type="domain" description="GOLD" evidence="2">
    <location>
        <begin position="469"/>
        <end position="593"/>
    </location>
</feature>
<feature type="domain" description="RUN" evidence="1">
    <location>
        <begin position="35"/>
        <end position="163"/>
    </location>
</feature>
<dbReference type="InterPro" id="IPR036598">
    <property type="entry name" value="GOLD_dom_sf"/>
</dbReference>
<dbReference type="PANTHER" id="PTHR46753">
    <property type="entry name" value="FYVE AND COILED-COIL DOMAIN-CONTAINING PROTEIN 1"/>
    <property type="match status" value="1"/>
</dbReference>
<accession>A0A177BCK8</accession>
<dbReference type="GO" id="GO:1901098">
    <property type="term" value="P:positive regulation of autophagosome maturation"/>
    <property type="evidence" value="ECO:0007669"/>
    <property type="project" value="TreeGrafter"/>
</dbReference>